<evidence type="ECO:0000313" key="1">
    <source>
        <dbReference type="EMBL" id="MCB2376908.1"/>
    </source>
</evidence>
<accession>A0ABS8A938</accession>
<sequence>MGKYYFDDEDIGLAPETSHPFFVEYAKAEFYYDCTDDFSPFGNDSGADTLFNLENWYREREAGEKCTTFLRQLIEEWGFSVEYLKLSDLGQLDAINSEEQNFNNEVDKAVIATIFGQYKIAGKADKAMLALAIHAFRRQRFIAEKAQIRNIDPWEYAAEYLSRLEIMEADLAAMATKKPAN</sequence>
<gene>
    <name evidence="1" type="ORF">LGH70_04905</name>
</gene>
<proteinExistence type="predicted"/>
<protein>
    <submittedName>
        <fullName evidence="1">Uncharacterized protein</fullName>
    </submittedName>
</protein>
<dbReference type="RefSeq" id="WP_226183250.1">
    <property type="nucleotide sequence ID" value="NZ_JAJADQ010000002.1"/>
</dbReference>
<dbReference type="EMBL" id="JAJADQ010000002">
    <property type="protein sequence ID" value="MCB2376908.1"/>
    <property type="molecule type" value="Genomic_DNA"/>
</dbReference>
<organism evidence="1 2">
    <name type="scientific">Hymenobacter nitidus</name>
    <dbReference type="NCBI Taxonomy" id="2880929"/>
    <lineage>
        <taxon>Bacteria</taxon>
        <taxon>Pseudomonadati</taxon>
        <taxon>Bacteroidota</taxon>
        <taxon>Cytophagia</taxon>
        <taxon>Cytophagales</taxon>
        <taxon>Hymenobacteraceae</taxon>
        <taxon>Hymenobacter</taxon>
    </lineage>
</organism>
<name>A0ABS8A938_9BACT</name>
<reference evidence="1" key="1">
    <citation type="submission" date="2021-10" db="EMBL/GenBank/DDBJ databases">
        <authorList>
            <person name="Dean J.D."/>
            <person name="Kim M.K."/>
            <person name="Newey C.N."/>
            <person name="Stoker T.S."/>
            <person name="Thompson D.W."/>
            <person name="Grose J.H."/>
        </authorList>
    </citation>
    <scope>NUCLEOTIDE SEQUENCE</scope>
    <source>
        <strain evidence="1">BT635</strain>
    </source>
</reference>
<evidence type="ECO:0000313" key="2">
    <source>
        <dbReference type="Proteomes" id="UP001165297"/>
    </source>
</evidence>
<keyword evidence="2" id="KW-1185">Reference proteome</keyword>
<dbReference type="Proteomes" id="UP001165297">
    <property type="component" value="Unassembled WGS sequence"/>
</dbReference>
<comment type="caution">
    <text evidence="1">The sequence shown here is derived from an EMBL/GenBank/DDBJ whole genome shotgun (WGS) entry which is preliminary data.</text>
</comment>